<dbReference type="AlphaFoldDB" id="A0A4P7C1K3"/>
<dbReference type="GO" id="GO:0005737">
    <property type="term" value="C:cytoplasm"/>
    <property type="evidence" value="ECO:0007669"/>
    <property type="project" value="UniProtKB-SubCell"/>
</dbReference>
<comment type="similarity">
    <text evidence="8">Belongs to the P-Pant transferase superfamily. AcpS family.</text>
</comment>
<dbReference type="RefSeq" id="WP_134357899.1">
    <property type="nucleotide sequence ID" value="NZ_CP038033.1"/>
</dbReference>
<feature type="binding site" evidence="8">
    <location>
        <position position="8"/>
    </location>
    <ligand>
        <name>Mg(2+)</name>
        <dbReference type="ChEBI" id="CHEBI:18420"/>
    </ligand>
</feature>
<organism evidence="10 11">
    <name type="scientific">Nitrosococcus wardiae</name>
    <dbReference type="NCBI Taxonomy" id="1814290"/>
    <lineage>
        <taxon>Bacteria</taxon>
        <taxon>Pseudomonadati</taxon>
        <taxon>Pseudomonadota</taxon>
        <taxon>Gammaproteobacteria</taxon>
        <taxon>Chromatiales</taxon>
        <taxon>Chromatiaceae</taxon>
        <taxon>Nitrosococcus</taxon>
    </lineage>
</organism>
<gene>
    <name evidence="8" type="primary">acpS</name>
    <name evidence="10" type="ORF">E3U44_09445</name>
</gene>
<dbReference type="GO" id="GO:0006633">
    <property type="term" value="P:fatty acid biosynthetic process"/>
    <property type="evidence" value="ECO:0007669"/>
    <property type="project" value="UniProtKB-UniRule"/>
</dbReference>
<evidence type="ECO:0000256" key="4">
    <source>
        <dbReference type="ARBA" id="ARBA00022832"/>
    </source>
</evidence>
<keyword evidence="11" id="KW-1185">Reference proteome</keyword>
<keyword evidence="8" id="KW-0963">Cytoplasm</keyword>
<evidence type="ECO:0000256" key="2">
    <source>
        <dbReference type="ARBA" id="ARBA00022679"/>
    </source>
</evidence>
<dbReference type="OrthoDB" id="517356at2"/>
<dbReference type="InterPro" id="IPR037143">
    <property type="entry name" value="4-PPantetheinyl_Trfase_dom_sf"/>
</dbReference>
<dbReference type="SUPFAM" id="SSF56214">
    <property type="entry name" value="4'-phosphopantetheinyl transferase"/>
    <property type="match status" value="1"/>
</dbReference>
<keyword evidence="4 8" id="KW-0276">Fatty acid metabolism</keyword>
<dbReference type="InterPro" id="IPR004568">
    <property type="entry name" value="Ppantetheine-prot_Trfase_dom"/>
</dbReference>
<keyword evidence="2 8" id="KW-0808">Transferase</keyword>
<feature type="domain" description="4'-phosphopantetheinyl transferase" evidence="9">
    <location>
        <begin position="4"/>
        <end position="120"/>
    </location>
</feature>
<dbReference type="Proteomes" id="UP000294325">
    <property type="component" value="Chromosome"/>
</dbReference>
<comment type="catalytic activity">
    <reaction evidence="8">
        <text>apo-[ACP] + CoA = holo-[ACP] + adenosine 3',5'-bisphosphate + H(+)</text>
        <dbReference type="Rhea" id="RHEA:12068"/>
        <dbReference type="Rhea" id="RHEA-COMP:9685"/>
        <dbReference type="Rhea" id="RHEA-COMP:9690"/>
        <dbReference type="ChEBI" id="CHEBI:15378"/>
        <dbReference type="ChEBI" id="CHEBI:29999"/>
        <dbReference type="ChEBI" id="CHEBI:57287"/>
        <dbReference type="ChEBI" id="CHEBI:58343"/>
        <dbReference type="ChEBI" id="CHEBI:64479"/>
        <dbReference type="EC" id="2.7.8.7"/>
    </reaction>
</comment>
<proteinExistence type="inferred from homology"/>
<dbReference type="GO" id="GO:0000287">
    <property type="term" value="F:magnesium ion binding"/>
    <property type="evidence" value="ECO:0007669"/>
    <property type="project" value="UniProtKB-UniRule"/>
</dbReference>
<comment type="subcellular location">
    <subcellularLocation>
        <location evidence="8">Cytoplasm</location>
    </subcellularLocation>
</comment>
<dbReference type="GO" id="GO:0008897">
    <property type="term" value="F:holo-[acyl-carrier-protein] synthase activity"/>
    <property type="evidence" value="ECO:0007669"/>
    <property type="project" value="UniProtKB-UniRule"/>
</dbReference>
<dbReference type="EMBL" id="CP038033">
    <property type="protein sequence ID" value="QBQ54706.1"/>
    <property type="molecule type" value="Genomic_DNA"/>
</dbReference>
<dbReference type="InterPro" id="IPR008278">
    <property type="entry name" value="4-PPantetheinyl_Trfase_dom"/>
</dbReference>
<keyword evidence="5 8" id="KW-0460">Magnesium</keyword>
<dbReference type="HAMAP" id="MF_00101">
    <property type="entry name" value="AcpS"/>
    <property type="match status" value="1"/>
</dbReference>
<dbReference type="NCBIfam" id="TIGR00516">
    <property type="entry name" value="acpS"/>
    <property type="match status" value="1"/>
</dbReference>
<evidence type="ECO:0000313" key="10">
    <source>
        <dbReference type="EMBL" id="QBQ54706.1"/>
    </source>
</evidence>
<evidence type="ECO:0000256" key="5">
    <source>
        <dbReference type="ARBA" id="ARBA00022842"/>
    </source>
</evidence>
<accession>A0A4P7C1K3</accession>
<name>A0A4P7C1K3_9GAMM</name>
<protein>
    <recommendedName>
        <fullName evidence="8">Holo-[acyl-carrier-protein] synthase</fullName>
        <shortName evidence="8">Holo-ACP synthase</shortName>
        <ecNumber evidence="8">2.7.8.7</ecNumber>
    </recommendedName>
    <alternativeName>
        <fullName evidence="8">4'-phosphopantetheinyl transferase AcpS</fullName>
    </alternativeName>
</protein>
<dbReference type="Gene3D" id="3.90.470.20">
    <property type="entry name" value="4'-phosphopantetheinyl transferase domain"/>
    <property type="match status" value="1"/>
</dbReference>
<keyword evidence="6 8" id="KW-0443">Lipid metabolism</keyword>
<dbReference type="EC" id="2.7.8.7" evidence="8"/>
<evidence type="ECO:0000256" key="1">
    <source>
        <dbReference type="ARBA" id="ARBA00022516"/>
    </source>
</evidence>
<dbReference type="Pfam" id="PF01648">
    <property type="entry name" value="ACPS"/>
    <property type="match status" value="1"/>
</dbReference>
<dbReference type="NCBIfam" id="TIGR00556">
    <property type="entry name" value="pantethn_trn"/>
    <property type="match status" value="1"/>
</dbReference>
<evidence type="ECO:0000313" key="11">
    <source>
        <dbReference type="Proteomes" id="UP000294325"/>
    </source>
</evidence>
<dbReference type="InterPro" id="IPR002582">
    <property type="entry name" value="ACPS"/>
</dbReference>
<keyword evidence="7 8" id="KW-0275">Fatty acid biosynthesis</keyword>
<sequence length="139" mass="15058">MIFGIGTDIVQVSRIVALLERHGERFPQRILTGDEFKEFGISKQPVYFLAKHFAAKEAAAKALGIGFGSGLRPCHIGVGHTERGQPFLIWQGRAHELIQILGIGRALLSLADEKDYAVAFVTLLVAGGNVEPIPNPGKD</sequence>
<comment type="function">
    <text evidence="8">Transfers the 4'-phosphopantetheine moiety from coenzyme A to a Ser of acyl-carrier-protein.</text>
</comment>
<dbReference type="KEGG" id="nwr:E3U44_09445"/>
<evidence type="ECO:0000256" key="6">
    <source>
        <dbReference type="ARBA" id="ARBA00023098"/>
    </source>
</evidence>
<keyword evidence="3 8" id="KW-0479">Metal-binding</keyword>
<feature type="binding site" evidence="8">
    <location>
        <position position="57"/>
    </location>
    <ligand>
        <name>Mg(2+)</name>
        <dbReference type="ChEBI" id="CHEBI:18420"/>
    </ligand>
</feature>
<keyword evidence="1 8" id="KW-0444">Lipid biosynthesis</keyword>
<evidence type="ECO:0000259" key="9">
    <source>
        <dbReference type="Pfam" id="PF01648"/>
    </source>
</evidence>
<evidence type="ECO:0000256" key="7">
    <source>
        <dbReference type="ARBA" id="ARBA00023160"/>
    </source>
</evidence>
<evidence type="ECO:0000256" key="8">
    <source>
        <dbReference type="HAMAP-Rule" id="MF_00101"/>
    </source>
</evidence>
<reference evidence="10 11" key="1">
    <citation type="submission" date="2019-03" db="EMBL/GenBank/DDBJ databases">
        <title>The genome sequence of Nitrosococcus wardiae strain D1FHST reveals the archetypal metabolic capacity of ammonia-oxidizing Gammaproteobacteria.</title>
        <authorList>
            <person name="Wang L."/>
            <person name="Lim C.K."/>
            <person name="Hanson T.E."/>
            <person name="Dang H."/>
            <person name="Klotz M.G."/>
        </authorList>
    </citation>
    <scope>NUCLEOTIDE SEQUENCE [LARGE SCALE GENOMIC DNA]</scope>
    <source>
        <strain evidence="10 11">D1FHS</strain>
    </source>
</reference>
<comment type="cofactor">
    <cofactor evidence="8">
        <name>Mg(2+)</name>
        <dbReference type="ChEBI" id="CHEBI:18420"/>
    </cofactor>
</comment>
<evidence type="ECO:0000256" key="3">
    <source>
        <dbReference type="ARBA" id="ARBA00022723"/>
    </source>
</evidence>